<dbReference type="GO" id="GO:0008233">
    <property type="term" value="F:peptidase activity"/>
    <property type="evidence" value="ECO:0007669"/>
    <property type="project" value="InterPro"/>
</dbReference>
<dbReference type="GO" id="GO:0046872">
    <property type="term" value="F:metal ion binding"/>
    <property type="evidence" value="ECO:0007669"/>
    <property type="project" value="UniProtKB-KW"/>
</dbReference>
<gene>
    <name evidence="8" type="ORF">LCGC14_1884790</name>
</gene>
<keyword evidence="1" id="KW-0479">Metal-binding</keyword>
<sequence length="458" mass="50190">EPVEIGVSGKLPSDPVVVVASRSHGSEATEKFLERFTVRERTSAGSSLKICLVAEAIKRVFDKNGNRKDKRKARLRYLVRKIGFEGFRELYARELAALKADSPACPSPRPIIPPVPTGEGAADGPPPESADFPQWRQTNVTGQKQPGQCIVEVPLLLGDIRADKLRSMADIAGRFGEQMVRTTQWQSLVLRWVFQGELADLHQALAAVGLADSQPTILRKLIACTGAGTEEESPTPAFVPSPSTPPSDTSPPPTPTPAPTQVESPDNEDSLGLLTIVDKEHGLPPAYAPPNLVEIPPEWIAPGFPSELLRKEASEALVVMLRAARAEGHELRLRSAYRSYEEQATTFQYWIDQLGEEEARRVSAPPGHSEHQLGTTVDLTSASVGWQLEQAFGQTPEGQWLAAHAHEYGFPLSYPQGAEAITGYTYEPWHFRYIGRDQAANWAQSGLTLIEFLKQPTD</sequence>
<dbReference type="AlphaFoldDB" id="A0A0F9G167"/>
<proteinExistence type="predicted"/>
<dbReference type="GO" id="GO:0020037">
    <property type="term" value="F:heme binding"/>
    <property type="evidence" value="ECO:0007669"/>
    <property type="project" value="InterPro"/>
</dbReference>
<dbReference type="GO" id="GO:0006508">
    <property type="term" value="P:proteolysis"/>
    <property type="evidence" value="ECO:0007669"/>
    <property type="project" value="InterPro"/>
</dbReference>
<reference evidence="8" key="1">
    <citation type="journal article" date="2015" name="Nature">
        <title>Complex archaea that bridge the gap between prokaryotes and eukaryotes.</title>
        <authorList>
            <person name="Spang A."/>
            <person name="Saw J.H."/>
            <person name="Jorgensen S.L."/>
            <person name="Zaremba-Niedzwiedzka K."/>
            <person name="Martijn J."/>
            <person name="Lind A.E."/>
            <person name="van Eijk R."/>
            <person name="Schleper C."/>
            <person name="Guy L."/>
            <person name="Ettema T.J."/>
        </authorList>
    </citation>
    <scope>NUCLEOTIDE SEQUENCE</scope>
</reference>
<evidence type="ECO:0008006" key="9">
    <source>
        <dbReference type="Google" id="ProtNLM"/>
    </source>
</evidence>
<dbReference type="SUPFAM" id="SSF55124">
    <property type="entry name" value="Nitrite/Sulfite reductase N-terminal domain-like"/>
    <property type="match status" value="1"/>
</dbReference>
<dbReference type="Gene3D" id="3.30.1380.10">
    <property type="match status" value="1"/>
</dbReference>
<evidence type="ECO:0000256" key="4">
    <source>
        <dbReference type="SAM" id="MobiDB-lite"/>
    </source>
</evidence>
<feature type="compositionally biased region" description="Pro residues" evidence="4">
    <location>
        <begin position="106"/>
        <end position="116"/>
    </location>
</feature>
<evidence type="ECO:0000256" key="3">
    <source>
        <dbReference type="ARBA" id="ARBA00023014"/>
    </source>
</evidence>
<accession>A0A0F9G167</accession>
<dbReference type="Pfam" id="PF02557">
    <property type="entry name" value="VanY"/>
    <property type="match status" value="1"/>
</dbReference>
<evidence type="ECO:0000256" key="1">
    <source>
        <dbReference type="ARBA" id="ARBA00022723"/>
    </source>
</evidence>
<dbReference type="InterPro" id="IPR009045">
    <property type="entry name" value="Zn_M74/Hedgehog-like"/>
</dbReference>
<dbReference type="Pfam" id="PF03460">
    <property type="entry name" value="NIR_SIR_ferr"/>
    <property type="match status" value="1"/>
</dbReference>
<dbReference type="InterPro" id="IPR005117">
    <property type="entry name" value="NiRdtase/SiRdtase_haem-b_fer"/>
</dbReference>
<dbReference type="Gene3D" id="3.90.480.10">
    <property type="entry name" value="Sulfite Reductase Hemoprotein,Domain 2"/>
    <property type="match status" value="1"/>
</dbReference>
<keyword evidence="3" id="KW-0411">Iron-sulfur</keyword>
<dbReference type="Pfam" id="PF01077">
    <property type="entry name" value="NIR_SIR"/>
    <property type="match status" value="1"/>
</dbReference>
<dbReference type="InterPro" id="IPR058193">
    <property type="entry name" value="VanY/YodJ_core_dom"/>
</dbReference>
<name>A0A0F9G167_9ZZZZ</name>
<dbReference type="InterPro" id="IPR006067">
    <property type="entry name" value="NO2/SO3_Rdtase_4Fe4S_dom"/>
</dbReference>
<dbReference type="PANTHER" id="PTHR34385">
    <property type="entry name" value="D-ALANYL-D-ALANINE CARBOXYPEPTIDASE"/>
    <property type="match status" value="1"/>
</dbReference>
<feature type="domain" description="Nitrite/sulphite reductase 4Fe-4S" evidence="5">
    <location>
        <begin position="31"/>
        <end position="94"/>
    </location>
</feature>
<evidence type="ECO:0000259" key="7">
    <source>
        <dbReference type="Pfam" id="PF03460"/>
    </source>
</evidence>
<dbReference type="InterPro" id="IPR045854">
    <property type="entry name" value="NO2/SO3_Rdtase_4Fe4S_sf"/>
</dbReference>
<feature type="domain" description="Nitrite/Sulfite reductase ferredoxin-like" evidence="7">
    <location>
        <begin position="143"/>
        <end position="208"/>
    </location>
</feature>
<dbReference type="GO" id="GO:0051536">
    <property type="term" value="F:iron-sulfur cluster binding"/>
    <property type="evidence" value="ECO:0007669"/>
    <property type="project" value="UniProtKB-KW"/>
</dbReference>
<dbReference type="PANTHER" id="PTHR34385:SF1">
    <property type="entry name" value="PEPTIDOGLYCAN L-ALANYL-D-GLUTAMATE ENDOPEPTIDASE CWLK"/>
    <property type="match status" value="1"/>
</dbReference>
<organism evidence="8">
    <name type="scientific">marine sediment metagenome</name>
    <dbReference type="NCBI Taxonomy" id="412755"/>
    <lineage>
        <taxon>unclassified sequences</taxon>
        <taxon>metagenomes</taxon>
        <taxon>ecological metagenomes</taxon>
    </lineage>
</organism>
<dbReference type="EMBL" id="LAZR01019465">
    <property type="protein sequence ID" value="KKL92429.1"/>
    <property type="molecule type" value="Genomic_DNA"/>
</dbReference>
<keyword evidence="2" id="KW-0408">Iron</keyword>
<dbReference type="GO" id="GO:0016491">
    <property type="term" value="F:oxidoreductase activity"/>
    <property type="evidence" value="ECO:0007669"/>
    <property type="project" value="InterPro"/>
</dbReference>
<dbReference type="Gene3D" id="3.30.413.10">
    <property type="entry name" value="Sulfite Reductase Hemoprotein, domain 1"/>
    <property type="match status" value="1"/>
</dbReference>
<protein>
    <recommendedName>
        <fullName evidence="9">Peptidase M15B domain-containing protein</fullName>
    </recommendedName>
</protein>
<dbReference type="InterPro" id="IPR003709">
    <property type="entry name" value="VanY-like_core_dom"/>
</dbReference>
<feature type="compositionally biased region" description="Pro residues" evidence="4">
    <location>
        <begin position="237"/>
        <end position="258"/>
    </location>
</feature>
<dbReference type="InterPro" id="IPR052179">
    <property type="entry name" value="DD-CPase-like"/>
</dbReference>
<dbReference type="SUPFAM" id="SSF55166">
    <property type="entry name" value="Hedgehog/DD-peptidase"/>
    <property type="match status" value="1"/>
</dbReference>
<comment type="caution">
    <text evidence="8">The sequence shown here is derived from an EMBL/GenBank/DDBJ whole genome shotgun (WGS) entry which is preliminary data.</text>
</comment>
<evidence type="ECO:0000259" key="5">
    <source>
        <dbReference type="Pfam" id="PF01077"/>
    </source>
</evidence>
<feature type="region of interest" description="Disordered" evidence="4">
    <location>
        <begin position="229"/>
        <end position="268"/>
    </location>
</feature>
<feature type="domain" description="D-alanyl-D-alanine carboxypeptidase-like core" evidence="6">
    <location>
        <begin position="308"/>
        <end position="435"/>
    </location>
</feature>
<feature type="non-terminal residue" evidence="8">
    <location>
        <position position="1"/>
    </location>
</feature>
<evidence type="ECO:0000256" key="2">
    <source>
        <dbReference type="ARBA" id="ARBA00023004"/>
    </source>
</evidence>
<feature type="region of interest" description="Disordered" evidence="4">
    <location>
        <begin position="106"/>
        <end position="128"/>
    </location>
</feature>
<evidence type="ECO:0000259" key="6">
    <source>
        <dbReference type="Pfam" id="PF02557"/>
    </source>
</evidence>
<dbReference type="InterPro" id="IPR036136">
    <property type="entry name" value="Nit/Sulf_reduc_fer-like_dom_sf"/>
</dbReference>
<dbReference type="CDD" id="cd14852">
    <property type="entry name" value="LD-carboxypeptidase"/>
    <property type="match status" value="1"/>
</dbReference>
<evidence type="ECO:0000313" key="8">
    <source>
        <dbReference type="EMBL" id="KKL92429.1"/>
    </source>
</evidence>